<proteinExistence type="inferred from homology"/>
<name>A0A1H8Q6H8_9GAMM</name>
<feature type="transmembrane region" description="Helical" evidence="7">
    <location>
        <begin position="192"/>
        <end position="212"/>
    </location>
</feature>
<evidence type="ECO:0000256" key="5">
    <source>
        <dbReference type="ARBA" id="ARBA00022989"/>
    </source>
</evidence>
<protein>
    <submittedName>
        <fullName evidence="8">Cytochrome bd-I ubiquinol oxidase subunit 2 apoprotein</fullName>
    </submittedName>
</protein>
<feature type="transmembrane region" description="Helical" evidence="7">
    <location>
        <begin position="258"/>
        <end position="280"/>
    </location>
</feature>
<feature type="transmembrane region" description="Helical" evidence="7">
    <location>
        <begin position="113"/>
        <end position="138"/>
    </location>
</feature>
<dbReference type="NCBIfam" id="TIGR00203">
    <property type="entry name" value="cydB"/>
    <property type="match status" value="1"/>
</dbReference>
<dbReference type="GO" id="GO:0070069">
    <property type="term" value="C:cytochrome complex"/>
    <property type="evidence" value="ECO:0007669"/>
    <property type="project" value="TreeGrafter"/>
</dbReference>
<sequence length="336" mass="37427">METIDLTLIWALIIAIGVFMYVLMDGFDLGVGILFPFAPGEEARDTMMNTVAPVWDGNETWLVLGGAGLLGAFPMVYSVLLPALYLPVLFMLVALIFRGVAFEFRFKAKQSKWLWDISFTVGSTLAAFTQGIILGAFIQGFEVQDGTYVGGMFDWLTPFSIMTGFGLVAGYALIGCAWIIMKTLGDVREWAYSIADRLLLITLLVVAVVSVWTPLMHEAIAERWFSLPNLFYFAPVPIVTAGIALLFYRALHQRNDFLPFFCALGLYILSYTGLAISLWPNVIQPDITLWEAASAPESQLFLLLGVLFTLPIILGYTTWTYWVFRGKVTKDSVGYH</sequence>
<dbReference type="PANTHER" id="PTHR43141">
    <property type="entry name" value="CYTOCHROME BD2 SUBUNIT II"/>
    <property type="match status" value="1"/>
</dbReference>
<dbReference type="InterPro" id="IPR003317">
    <property type="entry name" value="Cyt-d_oxidase_su2"/>
</dbReference>
<feature type="transmembrane region" description="Helical" evidence="7">
    <location>
        <begin position="6"/>
        <end position="39"/>
    </location>
</feature>
<feature type="transmembrane region" description="Helical" evidence="7">
    <location>
        <begin position="232"/>
        <end position="251"/>
    </location>
</feature>
<keyword evidence="5 7" id="KW-1133">Transmembrane helix</keyword>
<dbReference type="STRING" id="406100.SAMN04488052_101377"/>
<dbReference type="GO" id="GO:0019646">
    <property type="term" value="P:aerobic electron transport chain"/>
    <property type="evidence" value="ECO:0007669"/>
    <property type="project" value="TreeGrafter"/>
</dbReference>
<dbReference type="OrthoDB" id="9776710at2"/>
<dbReference type="RefSeq" id="WP_091639443.1">
    <property type="nucleotide sequence ID" value="NZ_FOEG01000001.1"/>
</dbReference>
<evidence type="ECO:0000256" key="2">
    <source>
        <dbReference type="ARBA" id="ARBA00007543"/>
    </source>
</evidence>
<evidence type="ECO:0000256" key="7">
    <source>
        <dbReference type="SAM" id="Phobius"/>
    </source>
</evidence>
<keyword evidence="9" id="KW-1185">Reference proteome</keyword>
<dbReference type="Pfam" id="PF02322">
    <property type="entry name" value="Cyt_bd_oxida_II"/>
    <property type="match status" value="1"/>
</dbReference>
<feature type="transmembrane region" description="Helical" evidence="7">
    <location>
        <begin position="158"/>
        <end position="180"/>
    </location>
</feature>
<dbReference type="EMBL" id="FOEG01000001">
    <property type="protein sequence ID" value="SEO49676.1"/>
    <property type="molecule type" value="Genomic_DNA"/>
</dbReference>
<dbReference type="PANTHER" id="PTHR43141:SF4">
    <property type="entry name" value="CYTOCHROME BD2 SUBUNIT II"/>
    <property type="match status" value="1"/>
</dbReference>
<evidence type="ECO:0000256" key="3">
    <source>
        <dbReference type="ARBA" id="ARBA00022475"/>
    </source>
</evidence>
<organism evidence="8 9">
    <name type="scientific">Aquisalimonas asiatica</name>
    <dbReference type="NCBI Taxonomy" id="406100"/>
    <lineage>
        <taxon>Bacteria</taxon>
        <taxon>Pseudomonadati</taxon>
        <taxon>Pseudomonadota</taxon>
        <taxon>Gammaproteobacteria</taxon>
        <taxon>Chromatiales</taxon>
        <taxon>Ectothiorhodospiraceae</taxon>
        <taxon>Aquisalimonas</taxon>
    </lineage>
</organism>
<evidence type="ECO:0000313" key="9">
    <source>
        <dbReference type="Proteomes" id="UP000199657"/>
    </source>
</evidence>
<dbReference type="AlphaFoldDB" id="A0A1H8Q6H8"/>
<keyword evidence="6 7" id="KW-0472">Membrane</keyword>
<comment type="subcellular location">
    <subcellularLocation>
        <location evidence="1">Cell membrane</location>
        <topology evidence="1">Multi-pass membrane protein</topology>
    </subcellularLocation>
</comment>
<keyword evidence="4 7" id="KW-0812">Transmembrane</keyword>
<feature type="transmembrane region" description="Helical" evidence="7">
    <location>
        <begin position="83"/>
        <end position="101"/>
    </location>
</feature>
<accession>A0A1H8Q6H8</accession>
<reference evidence="8 9" key="1">
    <citation type="submission" date="2016-10" db="EMBL/GenBank/DDBJ databases">
        <authorList>
            <person name="de Groot N.N."/>
        </authorList>
    </citation>
    <scope>NUCLEOTIDE SEQUENCE [LARGE SCALE GENOMIC DNA]</scope>
    <source>
        <strain evidence="8 9">CGMCC 1.6291</strain>
    </source>
</reference>
<dbReference type="GO" id="GO:0009055">
    <property type="term" value="F:electron transfer activity"/>
    <property type="evidence" value="ECO:0007669"/>
    <property type="project" value="TreeGrafter"/>
</dbReference>
<dbReference type="GO" id="GO:0005886">
    <property type="term" value="C:plasma membrane"/>
    <property type="evidence" value="ECO:0007669"/>
    <property type="project" value="UniProtKB-SubCell"/>
</dbReference>
<evidence type="ECO:0000313" key="8">
    <source>
        <dbReference type="EMBL" id="SEO49676.1"/>
    </source>
</evidence>
<keyword evidence="3" id="KW-1003">Cell membrane</keyword>
<evidence type="ECO:0000256" key="6">
    <source>
        <dbReference type="ARBA" id="ARBA00023136"/>
    </source>
</evidence>
<dbReference type="GO" id="GO:0016682">
    <property type="term" value="F:oxidoreductase activity, acting on diphenols and related substances as donors, oxygen as acceptor"/>
    <property type="evidence" value="ECO:0007669"/>
    <property type="project" value="TreeGrafter"/>
</dbReference>
<feature type="transmembrane region" description="Helical" evidence="7">
    <location>
        <begin position="300"/>
        <end position="324"/>
    </location>
</feature>
<evidence type="ECO:0000256" key="4">
    <source>
        <dbReference type="ARBA" id="ARBA00022692"/>
    </source>
</evidence>
<gene>
    <name evidence="8" type="ORF">SAMN04488052_101377</name>
</gene>
<dbReference type="Proteomes" id="UP000199657">
    <property type="component" value="Unassembled WGS sequence"/>
</dbReference>
<evidence type="ECO:0000256" key="1">
    <source>
        <dbReference type="ARBA" id="ARBA00004651"/>
    </source>
</evidence>
<comment type="similarity">
    <text evidence="2">Belongs to the cytochrome ubiquinol oxidase subunit 2 family.</text>
</comment>